<protein>
    <submittedName>
        <fullName evidence="1">Uncharacterized protein</fullName>
    </submittedName>
</protein>
<reference evidence="2" key="1">
    <citation type="journal article" date="2022" name="Mol. Ecol. Resour.">
        <title>The genomes of chicory, endive, great burdock and yacon provide insights into Asteraceae palaeo-polyploidization history and plant inulin production.</title>
        <authorList>
            <person name="Fan W."/>
            <person name="Wang S."/>
            <person name="Wang H."/>
            <person name="Wang A."/>
            <person name="Jiang F."/>
            <person name="Liu H."/>
            <person name="Zhao H."/>
            <person name="Xu D."/>
            <person name="Zhang Y."/>
        </authorList>
    </citation>
    <scope>NUCLEOTIDE SEQUENCE [LARGE SCALE GENOMIC DNA]</scope>
    <source>
        <strain evidence="2">cv. Yunnan</strain>
    </source>
</reference>
<evidence type="ECO:0000313" key="2">
    <source>
        <dbReference type="Proteomes" id="UP001056120"/>
    </source>
</evidence>
<comment type="caution">
    <text evidence="1">The sequence shown here is derived from an EMBL/GenBank/DDBJ whole genome shotgun (WGS) entry which is preliminary data.</text>
</comment>
<name>A0ACB8YQH5_9ASTR</name>
<accession>A0ACB8YQH5</accession>
<dbReference type="Proteomes" id="UP001056120">
    <property type="component" value="Linkage Group LG27"/>
</dbReference>
<organism evidence="1 2">
    <name type="scientific">Smallanthus sonchifolius</name>
    <dbReference type="NCBI Taxonomy" id="185202"/>
    <lineage>
        <taxon>Eukaryota</taxon>
        <taxon>Viridiplantae</taxon>
        <taxon>Streptophyta</taxon>
        <taxon>Embryophyta</taxon>
        <taxon>Tracheophyta</taxon>
        <taxon>Spermatophyta</taxon>
        <taxon>Magnoliopsida</taxon>
        <taxon>eudicotyledons</taxon>
        <taxon>Gunneridae</taxon>
        <taxon>Pentapetalae</taxon>
        <taxon>asterids</taxon>
        <taxon>campanulids</taxon>
        <taxon>Asterales</taxon>
        <taxon>Asteraceae</taxon>
        <taxon>Asteroideae</taxon>
        <taxon>Heliantheae alliance</taxon>
        <taxon>Millerieae</taxon>
        <taxon>Smallanthus</taxon>
    </lineage>
</organism>
<dbReference type="EMBL" id="CM042044">
    <property type="protein sequence ID" value="KAI3687997.1"/>
    <property type="molecule type" value="Genomic_DNA"/>
</dbReference>
<gene>
    <name evidence="1" type="ORF">L1987_81703</name>
</gene>
<reference evidence="1 2" key="2">
    <citation type="journal article" date="2022" name="Mol. Ecol. Resour.">
        <title>The genomes of chicory, endive, great burdock and yacon provide insights into Asteraceae paleo-polyploidization history and plant inulin production.</title>
        <authorList>
            <person name="Fan W."/>
            <person name="Wang S."/>
            <person name="Wang H."/>
            <person name="Wang A."/>
            <person name="Jiang F."/>
            <person name="Liu H."/>
            <person name="Zhao H."/>
            <person name="Xu D."/>
            <person name="Zhang Y."/>
        </authorList>
    </citation>
    <scope>NUCLEOTIDE SEQUENCE [LARGE SCALE GENOMIC DNA]</scope>
    <source>
        <strain evidence="2">cv. Yunnan</strain>
        <tissue evidence="1">Leaves</tissue>
    </source>
</reference>
<proteinExistence type="predicted"/>
<sequence>MAELNNQSGSSHSQLKGTKKRTDRSTELTSPESGSGSTNGVPCGACKFMRRRCVDGCIFAPHFSPEQGTALFAGVHKVFGASNVSKLLMHLPVHHRQHAVETILYEAQARLSDPVYGCVSVIIALQQQIATLQMELAMVQNQLINSRLMVPNALQGSLQQPEPVHHRGLQQVYSIGPSSSKYNMNIYDSSLHNPANDHQNALQSQLTFDLLQLSQPSRINEDDVEDESGTL</sequence>
<evidence type="ECO:0000313" key="1">
    <source>
        <dbReference type="EMBL" id="KAI3687997.1"/>
    </source>
</evidence>
<keyword evidence="2" id="KW-1185">Reference proteome</keyword>